<comment type="caution">
    <text evidence="1">The sequence shown here is derived from an EMBL/GenBank/DDBJ whole genome shotgun (WGS) entry which is preliminary data.</text>
</comment>
<dbReference type="InterPro" id="IPR036937">
    <property type="entry name" value="Adhesion_dom_fimbrial_sf"/>
</dbReference>
<dbReference type="Gene3D" id="2.60.40.1090">
    <property type="entry name" value="Fimbrial-type adhesion domain"/>
    <property type="match status" value="1"/>
</dbReference>
<protein>
    <submittedName>
        <fullName evidence="1">Fimbrial protein</fullName>
    </submittedName>
</protein>
<dbReference type="PANTHER" id="PTHR33420">
    <property type="entry name" value="FIMBRIAL SUBUNIT ELFA-RELATED"/>
    <property type="match status" value="1"/>
</dbReference>
<sequence length="198" mass="21152">MLFPNRNFSLTAGLVTALTLNQCYAGQDLDLIASVTNTTCQTQVSDGGAVNLGTVNLSYFPADVTAETEYGGGKTFTIEVTGCSTDAASTTPTQLKMNFVPQSGHLANGNSQVFANDDEQLSTGAKNVGIVIFSTQSGAQPYNILAQDGTSRTMFSITSDDLISSTWTFYSRMQRVVNSLAPQPGVVRSRVLVDVYYE</sequence>
<dbReference type="SUPFAM" id="SSF49401">
    <property type="entry name" value="Bacterial adhesins"/>
    <property type="match status" value="1"/>
</dbReference>
<organism evidence="1 2">
    <name type="scientific">Escherichia whittamii</name>
    <dbReference type="NCBI Taxonomy" id="2762229"/>
    <lineage>
        <taxon>Bacteria</taxon>
        <taxon>Pseudomonadati</taxon>
        <taxon>Pseudomonadota</taxon>
        <taxon>Gammaproteobacteria</taxon>
        <taxon>Enterobacterales</taxon>
        <taxon>Enterobacteriaceae</taxon>
        <taxon>Escherichia</taxon>
    </lineage>
</organism>
<proteinExistence type="predicted"/>
<dbReference type="EMBL" id="JACSQI010000001">
    <property type="protein sequence ID" value="MBD7971484.1"/>
    <property type="molecule type" value="Genomic_DNA"/>
</dbReference>
<dbReference type="PANTHER" id="PTHR33420:SF5">
    <property type="entry name" value="FIMBRIAL SUBUNIT"/>
    <property type="match status" value="1"/>
</dbReference>
<accession>A0ABR8T6U3</accession>
<reference evidence="1 2" key="1">
    <citation type="submission" date="2020-08" db="EMBL/GenBank/DDBJ databases">
        <title>A Genomic Blueprint of the Chicken Gut Microbiome.</title>
        <authorList>
            <person name="Gilroy R."/>
            <person name="Ravi A."/>
            <person name="Getino M."/>
            <person name="Pursley I."/>
            <person name="Horton D.L."/>
            <person name="Alikhan N.-F."/>
            <person name="Baker D."/>
            <person name="Gharbi K."/>
            <person name="Hall N."/>
            <person name="Watson M."/>
            <person name="Adriaenssens E.M."/>
            <person name="Foster-Nyarko E."/>
            <person name="Jarju S."/>
            <person name="Secka A."/>
            <person name="Antonio M."/>
            <person name="Oren A."/>
            <person name="Chaudhuri R."/>
            <person name="La Ragione R.M."/>
            <person name="Hildebrand F."/>
            <person name="Pallen M.J."/>
        </authorList>
    </citation>
    <scope>NUCLEOTIDE SEQUENCE [LARGE SCALE GENOMIC DNA]</scope>
    <source>
        <strain evidence="1 2">Sa2BVA5</strain>
    </source>
</reference>
<dbReference type="InterPro" id="IPR050263">
    <property type="entry name" value="Bact_Fimbrial_Adh_Pro"/>
</dbReference>
<gene>
    <name evidence="1" type="ORF">H9644_00330</name>
</gene>
<dbReference type="InterPro" id="IPR008966">
    <property type="entry name" value="Adhesion_dom_sf"/>
</dbReference>
<keyword evidence="2" id="KW-1185">Reference proteome</keyword>
<evidence type="ECO:0000313" key="2">
    <source>
        <dbReference type="Proteomes" id="UP000605603"/>
    </source>
</evidence>
<dbReference type="NCBIfam" id="NF011794">
    <property type="entry name" value="PRK15262.1"/>
    <property type="match status" value="1"/>
</dbReference>
<evidence type="ECO:0000313" key="1">
    <source>
        <dbReference type="EMBL" id="MBD7971484.1"/>
    </source>
</evidence>
<dbReference type="Proteomes" id="UP000605603">
    <property type="component" value="Unassembled WGS sequence"/>
</dbReference>
<dbReference type="RefSeq" id="WP_191772636.1">
    <property type="nucleotide sequence ID" value="NZ_JACSQI010000001.1"/>
</dbReference>
<name>A0ABR8T6U3_9ESCH</name>